<dbReference type="PROSITE" id="PS00395">
    <property type="entry name" value="ALANINE_RACEMASE"/>
    <property type="match status" value="1"/>
</dbReference>
<feature type="modified residue" description="N6-(pyridoxal phosphate)lysine" evidence="4">
    <location>
        <position position="44"/>
    </location>
</feature>
<feature type="active site" description="Proton acceptor; specific for L-alanine" evidence="4">
    <location>
        <position position="271"/>
    </location>
</feature>
<dbReference type="PANTHER" id="PTHR30511:SF0">
    <property type="entry name" value="ALANINE RACEMASE, CATABOLIC-RELATED"/>
    <property type="match status" value="1"/>
</dbReference>
<evidence type="ECO:0000256" key="2">
    <source>
        <dbReference type="ARBA" id="ARBA00022898"/>
    </source>
</evidence>
<keyword evidence="2 4" id="KW-0663">Pyridoxal phosphate</keyword>
<dbReference type="Pfam" id="PF01168">
    <property type="entry name" value="Ala_racemase_N"/>
    <property type="match status" value="1"/>
</dbReference>
<accession>A0ABW1V4B2</accession>
<dbReference type="Gene3D" id="2.40.37.10">
    <property type="entry name" value="Lyase, Ornithine Decarboxylase, Chain A, domain 1"/>
    <property type="match status" value="1"/>
</dbReference>
<evidence type="ECO:0000256" key="4">
    <source>
        <dbReference type="HAMAP-Rule" id="MF_01201"/>
    </source>
</evidence>
<comment type="catalytic activity">
    <reaction evidence="4">
        <text>L-alanine = D-alanine</text>
        <dbReference type="Rhea" id="RHEA:20249"/>
        <dbReference type="ChEBI" id="CHEBI:57416"/>
        <dbReference type="ChEBI" id="CHEBI:57972"/>
        <dbReference type="EC" id="5.1.1.1"/>
    </reaction>
</comment>
<dbReference type="NCBIfam" id="TIGR00492">
    <property type="entry name" value="alr"/>
    <property type="match status" value="1"/>
</dbReference>
<dbReference type="Pfam" id="PF00842">
    <property type="entry name" value="Ala_racemase_C"/>
    <property type="match status" value="1"/>
</dbReference>
<sequence length="380" mass="41763">MITLNTPHHIRPTYAEVSLSALQHNIKQFSSKLKQETYLMAVVKADGYGHGAVQVARVALDAGATHLGVAFLDEAALLRQHGIQAPILVLGYTPTSAIETAARLRVSVTVFSLGQMLEIAALKNCGRLSIHLKLDTGMSRLGATTPDEARAIAHLVQCCEFTVLEGVFTHFADADGLDPSFTELQFSRFMSMLKFLRDSGIQYEMAHCCNSAAIWRFPQYQLDMVRLGIGMYGFISLARNDIALPKLEKAMRVRSAISSLKQISAYEPISYNRSYVTKSNATIAVLPIGYADGLDRKLSDLGYVDIAGQAAPIVGKICMDQTMIDVSHLIDLHIGDQAVLFGTDENGVTASDWARWLNTIEYEIVCSISKRVPRIYTNCI</sequence>
<comment type="function">
    <text evidence="4">Catalyzes the interconversion of L-alanine and D-alanine. May also act on other amino acids.</text>
</comment>
<dbReference type="Gene3D" id="3.20.20.10">
    <property type="entry name" value="Alanine racemase"/>
    <property type="match status" value="1"/>
</dbReference>
<dbReference type="SMART" id="SM01005">
    <property type="entry name" value="Ala_racemase_C"/>
    <property type="match status" value="1"/>
</dbReference>
<dbReference type="InterPro" id="IPR009006">
    <property type="entry name" value="Ala_racemase/Decarboxylase_C"/>
</dbReference>
<comment type="cofactor">
    <cofactor evidence="1 4">
        <name>pyridoxal 5'-phosphate</name>
        <dbReference type="ChEBI" id="CHEBI:597326"/>
    </cofactor>
</comment>
<dbReference type="InterPro" id="IPR001608">
    <property type="entry name" value="Ala_racemase_N"/>
</dbReference>
<dbReference type="HAMAP" id="MF_01201">
    <property type="entry name" value="Ala_racemase"/>
    <property type="match status" value="1"/>
</dbReference>
<feature type="domain" description="Alanine racemase C-terminal" evidence="5">
    <location>
        <begin position="250"/>
        <end position="377"/>
    </location>
</feature>
<evidence type="ECO:0000313" key="7">
    <source>
        <dbReference type="Proteomes" id="UP001596233"/>
    </source>
</evidence>
<feature type="active site" description="Proton acceptor; specific for D-alanine" evidence="4">
    <location>
        <position position="44"/>
    </location>
</feature>
<evidence type="ECO:0000259" key="5">
    <source>
        <dbReference type="SMART" id="SM01005"/>
    </source>
</evidence>
<comment type="similarity">
    <text evidence="4">Belongs to the alanine racemase family.</text>
</comment>
<dbReference type="EC" id="5.1.1.1" evidence="4"/>
<dbReference type="PANTHER" id="PTHR30511">
    <property type="entry name" value="ALANINE RACEMASE"/>
    <property type="match status" value="1"/>
</dbReference>
<dbReference type="InterPro" id="IPR011079">
    <property type="entry name" value="Ala_racemase_C"/>
</dbReference>
<evidence type="ECO:0000256" key="3">
    <source>
        <dbReference type="ARBA" id="ARBA00023235"/>
    </source>
</evidence>
<feature type="binding site" evidence="4">
    <location>
        <position position="140"/>
    </location>
    <ligand>
        <name>substrate</name>
    </ligand>
</feature>
<dbReference type="CDD" id="cd00430">
    <property type="entry name" value="PLPDE_III_AR"/>
    <property type="match status" value="1"/>
</dbReference>
<comment type="pathway">
    <text evidence="4">Amino-acid biosynthesis; D-alanine biosynthesis; D-alanine from L-alanine: step 1/1.</text>
</comment>
<dbReference type="GO" id="GO:0008784">
    <property type="term" value="F:alanine racemase activity"/>
    <property type="evidence" value="ECO:0007669"/>
    <property type="project" value="UniProtKB-EC"/>
</dbReference>
<comment type="caution">
    <text evidence="6">The sequence shown here is derived from an EMBL/GenBank/DDBJ whole genome shotgun (WGS) entry which is preliminary data.</text>
</comment>
<dbReference type="EMBL" id="JBHSTE010000002">
    <property type="protein sequence ID" value="MFC6332612.1"/>
    <property type="molecule type" value="Genomic_DNA"/>
</dbReference>
<reference evidence="7" key="1">
    <citation type="journal article" date="2019" name="Int. J. Syst. Evol. Microbiol.">
        <title>The Global Catalogue of Microorganisms (GCM) 10K type strain sequencing project: providing services to taxonomists for standard genome sequencing and annotation.</title>
        <authorList>
            <consortium name="The Broad Institute Genomics Platform"/>
            <consortium name="The Broad Institute Genome Sequencing Center for Infectious Disease"/>
            <person name="Wu L."/>
            <person name="Ma J."/>
        </authorList>
    </citation>
    <scope>NUCLEOTIDE SEQUENCE [LARGE SCALE GENOMIC DNA]</scope>
    <source>
        <strain evidence="7">PCU 280</strain>
    </source>
</reference>
<feature type="binding site" evidence="4">
    <location>
        <position position="319"/>
    </location>
    <ligand>
        <name>substrate</name>
    </ligand>
</feature>
<dbReference type="InterPro" id="IPR029066">
    <property type="entry name" value="PLP-binding_barrel"/>
</dbReference>
<dbReference type="SUPFAM" id="SSF50621">
    <property type="entry name" value="Alanine racemase C-terminal domain-like"/>
    <property type="match status" value="1"/>
</dbReference>
<name>A0ABW1V4B2_9BACL</name>
<proteinExistence type="inferred from homology"/>
<gene>
    <name evidence="6" type="primary">alr</name>
    <name evidence="6" type="ORF">ACFP56_08235</name>
</gene>
<keyword evidence="7" id="KW-1185">Reference proteome</keyword>
<dbReference type="PRINTS" id="PR00992">
    <property type="entry name" value="ALARACEMASE"/>
</dbReference>
<dbReference type="InterPro" id="IPR000821">
    <property type="entry name" value="Ala_racemase"/>
</dbReference>
<organism evidence="6 7">
    <name type="scientific">Paenibacillus septentrionalis</name>
    <dbReference type="NCBI Taxonomy" id="429342"/>
    <lineage>
        <taxon>Bacteria</taxon>
        <taxon>Bacillati</taxon>
        <taxon>Bacillota</taxon>
        <taxon>Bacilli</taxon>
        <taxon>Bacillales</taxon>
        <taxon>Paenibacillaceae</taxon>
        <taxon>Paenibacillus</taxon>
    </lineage>
</organism>
<evidence type="ECO:0000313" key="6">
    <source>
        <dbReference type="EMBL" id="MFC6332612.1"/>
    </source>
</evidence>
<evidence type="ECO:0000256" key="1">
    <source>
        <dbReference type="ARBA" id="ARBA00001933"/>
    </source>
</evidence>
<dbReference type="RefSeq" id="WP_379233153.1">
    <property type="nucleotide sequence ID" value="NZ_JBHSTE010000002.1"/>
</dbReference>
<dbReference type="InterPro" id="IPR020622">
    <property type="entry name" value="Ala_racemase_pyridoxalP-BS"/>
</dbReference>
<protein>
    <recommendedName>
        <fullName evidence="4">Alanine racemase</fullName>
        <ecNumber evidence="4">5.1.1.1</ecNumber>
    </recommendedName>
</protein>
<dbReference type="SUPFAM" id="SSF51419">
    <property type="entry name" value="PLP-binding barrel"/>
    <property type="match status" value="1"/>
</dbReference>
<dbReference type="Proteomes" id="UP001596233">
    <property type="component" value="Unassembled WGS sequence"/>
</dbReference>
<keyword evidence="3 4" id="KW-0413">Isomerase</keyword>